<evidence type="ECO:0000256" key="3">
    <source>
        <dbReference type="ARBA" id="ARBA00022679"/>
    </source>
</evidence>
<keyword evidence="3" id="KW-0808">Transferase</keyword>
<feature type="domain" description="Aminotransferase class I/classII large" evidence="5">
    <location>
        <begin position="2"/>
        <end position="85"/>
    </location>
</feature>
<evidence type="ECO:0000259" key="5">
    <source>
        <dbReference type="Pfam" id="PF00155"/>
    </source>
</evidence>
<dbReference type="InterPro" id="IPR015424">
    <property type="entry name" value="PyrdxlP-dep_Trfase"/>
</dbReference>
<comment type="caution">
    <text evidence="6">The sequence shown here is derived from an EMBL/GenBank/DDBJ whole genome shotgun (WGS) entry which is preliminary data.</text>
</comment>
<dbReference type="Pfam" id="PF00155">
    <property type="entry name" value="Aminotran_1_2"/>
    <property type="match status" value="1"/>
</dbReference>
<evidence type="ECO:0000256" key="2">
    <source>
        <dbReference type="ARBA" id="ARBA00022576"/>
    </source>
</evidence>
<sequence>GRVKAIVAERERLFGELKKLKFLRPFPSQANFIFCSVLNGRASEIQQELQNKGILVRYFAQPLLRDSIRISVGKPEHTDALIKALQELG</sequence>
<dbReference type="Gene3D" id="3.90.1150.10">
    <property type="entry name" value="Aspartate Aminotransferase, domain 1"/>
    <property type="match status" value="1"/>
</dbReference>
<keyword evidence="2" id="KW-0032">Aminotransferase</keyword>
<evidence type="ECO:0000313" key="6">
    <source>
        <dbReference type="EMBL" id="GAH14551.1"/>
    </source>
</evidence>
<dbReference type="SUPFAM" id="SSF53383">
    <property type="entry name" value="PLP-dependent transferases"/>
    <property type="match status" value="1"/>
</dbReference>
<dbReference type="GO" id="GO:0030170">
    <property type="term" value="F:pyridoxal phosphate binding"/>
    <property type="evidence" value="ECO:0007669"/>
    <property type="project" value="InterPro"/>
</dbReference>
<proteinExistence type="predicted"/>
<dbReference type="InterPro" id="IPR004839">
    <property type="entry name" value="Aminotransferase_I/II_large"/>
</dbReference>
<dbReference type="EMBL" id="BART01039497">
    <property type="protein sequence ID" value="GAH14551.1"/>
    <property type="molecule type" value="Genomic_DNA"/>
</dbReference>
<dbReference type="AlphaFoldDB" id="X1D157"/>
<keyword evidence="4" id="KW-0663">Pyridoxal phosphate</keyword>
<accession>X1D157</accession>
<dbReference type="GO" id="GO:0008483">
    <property type="term" value="F:transaminase activity"/>
    <property type="evidence" value="ECO:0007669"/>
    <property type="project" value="UniProtKB-KW"/>
</dbReference>
<comment type="cofactor">
    <cofactor evidence="1">
        <name>pyridoxal 5'-phosphate</name>
        <dbReference type="ChEBI" id="CHEBI:597326"/>
    </cofactor>
</comment>
<dbReference type="InterPro" id="IPR015422">
    <property type="entry name" value="PyrdxlP-dep_Trfase_small"/>
</dbReference>
<gene>
    <name evidence="6" type="ORF">S01H4_64887</name>
</gene>
<protein>
    <recommendedName>
        <fullName evidence="5">Aminotransferase class I/classII large domain-containing protein</fullName>
    </recommendedName>
</protein>
<feature type="non-terminal residue" evidence="6">
    <location>
        <position position="1"/>
    </location>
</feature>
<evidence type="ECO:0000256" key="1">
    <source>
        <dbReference type="ARBA" id="ARBA00001933"/>
    </source>
</evidence>
<organism evidence="6">
    <name type="scientific">marine sediment metagenome</name>
    <dbReference type="NCBI Taxonomy" id="412755"/>
    <lineage>
        <taxon>unclassified sequences</taxon>
        <taxon>metagenomes</taxon>
        <taxon>ecological metagenomes</taxon>
    </lineage>
</organism>
<reference evidence="6" key="1">
    <citation type="journal article" date="2014" name="Front. Microbiol.">
        <title>High frequency of phylogenetically diverse reductive dehalogenase-homologous genes in deep subseafloor sedimentary metagenomes.</title>
        <authorList>
            <person name="Kawai M."/>
            <person name="Futagami T."/>
            <person name="Toyoda A."/>
            <person name="Takaki Y."/>
            <person name="Nishi S."/>
            <person name="Hori S."/>
            <person name="Arai W."/>
            <person name="Tsubouchi T."/>
            <person name="Morono Y."/>
            <person name="Uchiyama I."/>
            <person name="Ito T."/>
            <person name="Fujiyama A."/>
            <person name="Inagaki F."/>
            <person name="Takami H."/>
        </authorList>
    </citation>
    <scope>NUCLEOTIDE SEQUENCE</scope>
    <source>
        <strain evidence="6">Expedition CK06-06</strain>
    </source>
</reference>
<dbReference type="PANTHER" id="PTHR42885:SF2">
    <property type="entry name" value="HISTIDINOL-PHOSPHATE AMINOTRANSFERASE"/>
    <property type="match status" value="1"/>
</dbReference>
<dbReference type="PANTHER" id="PTHR42885">
    <property type="entry name" value="HISTIDINOL-PHOSPHATE AMINOTRANSFERASE-RELATED"/>
    <property type="match status" value="1"/>
</dbReference>
<evidence type="ECO:0000256" key="4">
    <source>
        <dbReference type="ARBA" id="ARBA00022898"/>
    </source>
</evidence>
<name>X1D157_9ZZZZ</name>